<dbReference type="Pfam" id="PF13560">
    <property type="entry name" value="HTH_31"/>
    <property type="match status" value="1"/>
</dbReference>
<dbReference type="InterPro" id="IPR001387">
    <property type="entry name" value="Cro/C1-type_HTH"/>
</dbReference>
<dbReference type="SMART" id="SM00530">
    <property type="entry name" value="HTH_XRE"/>
    <property type="match status" value="1"/>
</dbReference>
<accession>A0A1H5TLX6</accession>
<dbReference type="Gene3D" id="1.10.260.40">
    <property type="entry name" value="lambda repressor-like DNA-binding domains"/>
    <property type="match status" value="1"/>
</dbReference>
<feature type="region of interest" description="Disordered" evidence="1">
    <location>
        <begin position="18"/>
        <end position="43"/>
    </location>
</feature>
<organism evidence="3 4">
    <name type="scientific">Thermomonospora echinospora</name>
    <dbReference type="NCBI Taxonomy" id="1992"/>
    <lineage>
        <taxon>Bacteria</taxon>
        <taxon>Bacillati</taxon>
        <taxon>Actinomycetota</taxon>
        <taxon>Actinomycetes</taxon>
        <taxon>Streptosporangiales</taxon>
        <taxon>Thermomonosporaceae</taxon>
        <taxon>Thermomonospora</taxon>
    </lineage>
</organism>
<evidence type="ECO:0000259" key="2">
    <source>
        <dbReference type="PROSITE" id="PS50943"/>
    </source>
</evidence>
<dbReference type="AlphaFoldDB" id="A0A1H5TLX6"/>
<evidence type="ECO:0000256" key="1">
    <source>
        <dbReference type="SAM" id="MobiDB-lite"/>
    </source>
</evidence>
<evidence type="ECO:0000313" key="3">
    <source>
        <dbReference type="EMBL" id="SEF63027.1"/>
    </source>
</evidence>
<feature type="domain" description="HTH cro/C1-type" evidence="2">
    <location>
        <begin position="62"/>
        <end position="117"/>
    </location>
</feature>
<sequence length="330" mass="36655">MSPRGPFAVGHWTLRTIRTDSPSQGAGVRAPQPNEEPSPGARVHQLAQSGPTVLRILLGGQLRRLREANRISREDAGEAIRASGSKISRLELGRVGFKERDVADLLTLYGVTDPVERDTLLSLARQANAPGWWHHYNDVLPPWFEVYIGLEEAAERLRVHETRFVPELLQTEEYAHAVLRLAHPEAPPAEIARRVSVRMRRQQILRRQDAPQLWALVDETALWRRPGGTEVLRAQLAALREAVQARHITLQVVPMQRGALAAATGPFSLLRFAEPALPDVVYVEQLTSALYLDKPADLAVYKKQLDRLSVQALPPTATSGILTGILEELG</sequence>
<dbReference type="GO" id="GO:0003677">
    <property type="term" value="F:DNA binding"/>
    <property type="evidence" value="ECO:0007669"/>
    <property type="project" value="InterPro"/>
</dbReference>
<proteinExistence type="predicted"/>
<gene>
    <name evidence="3" type="ORF">SAMN04489712_101647</name>
</gene>
<dbReference type="InterPro" id="IPR010982">
    <property type="entry name" value="Lambda_DNA-bd_dom_sf"/>
</dbReference>
<dbReference type="Proteomes" id="UP000236723">
    <property type="component" value="Unassembled WGS sequence"/>
</dbReference>
<dbReference type="InterPro" id="IPR043917">
    <property type="entry name" value="DUF5753"/>
</dbReference>
<reference evidence="4" key="1">
    <citation type="submission" date="2016-10" db="EMBL/GenBank/DDBJ databases">
        <authorList>
            <person name="Varghese N."/>
            <person name="Submissions S."/>
        </authorList>
    </citation>
    <scope>NUCLEOTIDE SEQUENCE [LARGE SCALE GENOMIC DNA]</scope>
    <source>
        <strain evidence="4">DSM 43163</strain>
    </source>
</reference>
<name>A0A1H5TLX6_9ACTN</name>
<dbReference type="SUPFAM" id="SSF47413">
    <property type="entry name" value="lambda repressor-like DNA-binding domains"/>
    <property type="match status" value="1"/>
</dbReference>
<dbReference type="OrthoDB" id="5177725at2"/>
<dbReference type="PROSITE" id="PS50943">
    <property type="entry name" value="HTH_CROC1"/>
    <property type="match status" value="1"/>
</dbReference>
<dbReference type="CDD" id="cd00093">
    <property type="entry name" value="HTH_XRE"/>
    <property type="match status" value="1"/>
</dbReference>
<keyword evidence="4" id="KW-1185">Reference proteome</keyword>
<evidence type="ECO:0000313" key="4">
    <source>
        <dbReference type="Proteomes" id="UP000236723"/>
    </source>
</evidence>
<dbReference type="EMBL" id="FNVO01000001">
    <property type="protein sequence ID" value="SEF63027.1"/>
    <property type="molecule type" value="Genomic_DNA"/>
</dbReference>
<protein>
    <submittedName>
        <fullName evidence="3">Helix-turn-helix domain-containing protein</fullName>
    </submittedName>
</protein>
<dbReference type="Pfam" id="PF19054">
    <property type="entry name" value="DUF5753"/>
    <property type="match status" value="1"/>
</dbReference>